<gene>
    <name evidence="1" type="ORF">RPERSI_LOCUS14930</name>
</gene>
<feature type="non-terminal residue" evidence="1">
    <location>
        <position position="1"/>
    </location>
</feature>
<accession>A0ACA9QNE8</accession>
<evidence type="ECO:0000313" key="2">
    <source>
        <dbReference type="Proteomes" id="UP000789920"/>
    </source>
</evidence>
<evidence type="ECO:0000313" key="1">
    <source>
        <dbReference type="EMBL" id="CAG8758172.1"/>
    </source>
</evidence>
<protein>
    <submittedName>
        <fullName evidence="1">10337_t:CDS:1</fullName>
    </submittedName>
</protein>
<dbReference type="EMBL" id="CAJVQC010035108">
    <property type="protein sequence ID" value="CAG8758172.1"/>
    <property type="molecule type" value="Genomic_DNA"/>
</dbReference>
<proteinExistence type="predicted"/>
<keyword evidence="2" id="KW-1185">Reference proteome</keyword>
<comment type="caution">
    <text evidence="1">The sequence shown here is derived from an EMBL/GenBank/DDBJ whole genome shotgun (WGS) entry which is preliminary data.</text>
</comment>
<organism evidence="1 2">
    <name type="scientific">Racocetra persica</name>
    <dbReference type="NCBI Taxonomy" id="160502"/>
    <lineage>
        <taxon>Eukaryota</taxon>
        <taxon>Fungi</taxon>
        <taxon>Fungi incertae sedis</taxon>
        <taxon>Mucoromycota</taxon>
        <taxon>Glomeromycotina</taxon>
        <taxon>Glomeromycetes</taxon>
        <taxon>Diversisporales</taxon>
        <taxon>Gigasporaceae</taxon>
        <taxon>Racocetra</taxon>
    </lineage>
</organism>
<name>A0ACA9QNE8_9GLOM</name>
<reference evidence="1" key="1">
    <citation type="submission" date="2021-06" db="EMBL/GenBank/DDBJ databases">
        <authorList>
            <person name="Kallberg Y."/>
            <person name="Tangrot J."/>
            <person name="Rosling A."/>
        </authorList>
    </citation>
    <scope>NUCLEOTIDE SEQUENCE</scope>
    <source>
        <strain evidence="1">MA461A</strain>
    </source>
</reference>
<sequence length="66" mass="7794">KPSVFSHEAGFLKVLISNRFVKVKPNFVSKVILFQKARWSIANNRKELVVNFFDLKDSYYHVFKDC</sequence>
<dbReference type="Proteomes" id="UP000789920">
    <property type="component" value="Unassembled WGS sequence"/>
</dbReference>